<dbReference type="EMBL" id="KV417718">
    <property type="protein sequence ID" value="KZP08585.1"/>
    <property type="molecule type" value="Genomic_DNA"/>
</dbReference>
<evidence type="ECO:0000313" key="1">
    <source>
        <dbReference type="EMBL" id="KZP08585.1"/>
    </source>
</evidence>
<dbReference type="Pfam" id="PF14223">
    <property type="entry name" value="Retrotran_gag_2"/>
    <property type="match status" value="1"/>
</dbReference>
<reference evidence="1 2" key="1">
    <citation type="journal article" date="2016" name="Mol. Biol. Evol.">
        <title>Comparative Genomics of Early-Diverging Mushroom-Forming Fungi Provides Insights into the Origins of Lignocellulose Decay Capabilities.</title>
        <authorList>
            <person name="Nagy L.G."/>
            <person name="Riley R."/>
            <person name="Tritt A."/>
            <person name="Adam C."/>
            <person name="Daum C."/>
            <person name="Floudas D."/>
            <person name="Sun H."/>
            <person name="Yadav J.S."/>
            <person name="Pangilinan J."/>
            <person name="Larsson K.H."/>
            <person name="Matsuura K."/>
            <person name="Barry K."/>
            <person name="Labutti K."/>
            <person name="Kuo R."/>
            <person name="Ohm R.A."/>
            <person name="Bhattacharya S.S."/>
            <person name="Shirouzu T."/>
            <person name="Yoshinaga Y."/>
            <person name="Martin F.M."/>
            <person name="Grigoriev I.V."/>
            <person name="Hibbett D.S."/>
        </authorList>
    </citation>
    <scope>NUCLEOTIDE SEQUENCE [LARGE SCALE GENOMIC DNA]</scope>
    <source>
        <strain evidence="1 2">CBS 109695</strain>
    </source>
</reference>
<dbReference type="OrthoDB" id="2686319at2759"/>
<dbReference type="Proteomes" id="UP000076532">
    <property type="component" value="Unassembled WGS sequence"/>
</dbReference>
<protein>
    <submittedName>
        <fullName evidence="1">Uncharacterized protein</fullName>
    </submittedName>
</protein>
<name>A0A165XIU0_9AGAM</name>
<accession>A0A165XIU0</accession>
<dbReference type="AlphaFoldDB" id="A0A165XIU0"/>
<organism evidence="1 2">
    <name type="scientific">Athelia psychrophila</name>
    <dbReference type="NCBI Taxonomy" id="1759441"/>
    <lineage>
        <taxon>Eukaryota</taxon>
        <taxon>Fungi</taxon>
        <taxon>Dikarya</taxon>
        <taxon>Basidiomycota</taxon>
        <taxon>Agaricomycotina</taxon>
        <taxon>Agaricomycetes</taxon>
        <taxon>Agaricomycetidae</taxon>
        <taxon>Atheliales</taxon>
        <taxon>Atheliaceae</taxon>
        <taxon>Athelia</taxon>
    </lineage>
</organism>
<feature type="non-terminal residue" evidence="1">
    <location>
        <position position="219"/>
    </location>
</feature>
<proteinExistence type="predicted"/>
<gene>
    <name evidence="1" type="ORF">FIBSPDRAFT_661863</name>
</gene>
<keyword evidence="2" id="KW-1185">Reference proteome</keyword>
<sequence>MSTDKDVVTCPVLRSVAVWPLWKMRIRSKFDAANVTGFPYGEVPHYSSQVGHSASASIYPSISTQVSNSRDTWEARDRKAISIIQDYLEDDLALEFGDAKTSQILMAALILKFEGTNTGPRAFLAFKAMVDERWDGKEDIAAVVSRLRVCQQTLTSLGFPLDNTIYAFILLYTLPDTPENAQLWSLITSSVAKNDVLTFAHVEAHFATNALIRAAGKPP</sequence>
<evidence type="ECO:0000313" key="2">
    <source>
        <dbReference type="Proteomes" id="UP000076532"/>
    </source>
</evidence>